<dbReference type="Pfam" id="PF00171">
    <property type="entry name" value="Aldedh"/>
    <property type="match status" value="1"/>
</dbReference>
<dbReference type="GO" id="GO:0005737">
    <property type="term" value="C:cytoplasm"/>
    <property type="evidence" value="ECO:0007669"/>
    <property type="project" value="TreeGrafter"/>
</dbReference>
<reference evidence="5 6" key="1">
    <citation type="submission" date="2017-07" db="EMBL/GenBank/DDBJ databases">
        <title>First draft Genome Sequence of Nocardia cerradoensis isolated from human infection.</title>
        <authorList>
            <person name="Carrasco G."/>
        </authorList>
    </citation>
    <scope>NUCLEOTIDE SEQUENCE [LARGE SCALE GENOMIC DNA]</scope>
    <source>
        <strain evidence="5 6">CNM20130759</strain>
    </source>
</reference>
<accession>A0A231HGI9</accession>
<dbReference type="EC" id="1.2.1.3" evidence="5"/>
<dbReference type="PANTHER" id="PTHR43570">
    <property type="entry name" value="ALDEHYDE DEHYDROGENASE"/>
    <property type="match status" value="1"/>
</dbReference>
<dbReference type="Proteomes" id="UP000215506">
    <property type="component" value="Unassembled WGS sequence"/>
</dbReference>
<dbReference type="PANTHER" id="PTHR43570:SF20">
    <property type="entry name" value="ALDEHYDE DEHYDROGENASE ALDX-RELATED"/>
    <property type="match status" value="1"/>
</dbReference>
<proteinExistence type="inferred from homology"/>
<dbReference type="GO" id="GO:0006081">
    <property type="term" value="P:aldehyde metabolic process"/>
    <property type="evidence" value="ECO:0007669"/>
    <property type="project" value="InterPro"/>
</dbReference>
<keyword evidence="6" id="KW-1185">Reference proteome</keyword>
<dbReference type="InterPro" id="IPR012394">
    <property type="entry name" value="Aldehyde_DH_NAD(P)"/>
</dbReference>
<dbReference type="EMBL" id="NGAF01000001">
    <property type="protein sequence ID" value="OXR47836.1"/>
    <property type="molecule type" value="Genomic_DNA"/>
</dbReference>
<gene>
    <name evidence="5" type="primary">alkH</name>
    <name evidence="5" type="ORF">B7C42_00961</name>
</gene>
<comment type="similarity">
    <text evidence="1">Belongs to the aldehyde dehydrogenase family.</text>
</comment>
<comment type="caution">
    <text evidence="5">The sequence shown here is derived from an EMBL/GenBank/DDBJ whole genome shotgun (WGS) entry which is preliminary data.</text>
</comment>
<dbReference type="Gene3D" id="3.40.605.10">
    <property type="entry name" value="Aldehyde Dehydrogenase, Chain A, domain 1"/>
    <property type="match status" value="1"/>
</dbReference>
<keyword evidence="3" id="KW-0520">NAD</keyword>
<dbReference type="RefSeq" id="WP_210743234.1">
    <property type="nucleotide sequence ID" value="NZ_JAAXOR010000001.1"/>
</dbReference>
<dbReference type="AlphaFoldDB" id="A0A231HGI9"/>
<sequence>MNAEVAGTLKAIDYALEHLESWMEPAVREPGLGQSSVCIQYEARGVCLLFGPWNFPFNLVMKPLVAIFAAGNIAIVRPNEPAPATSAVTVAILREAFEPHEVAAFGGDASLAERLPSTARPLRRRGARVIGRPEFDEESRTIAPGVLLDVPLDSQILREEIFGPLLPYRFSTRFRELSHARSVVAPNLMIMTNSSFQGWI</sequence>
<dbReference type="InterPro" id="IPR016162">
    <property type="entry name" value="Ald_DH_N"/>
</dbReference>
<dbReference type="InterPro" id="IPR016163">
    <property type="entry name" value="Ald_DH_C"/>
</dbReference>
<dbReference type="InterPro" id="IPR015590">
    <property type="entry name" value="Aldehyde_DH_dom"/>
</dbReference>
<dbReference type="Gene3D" id="3.40.309.10">
    <property type="entry name" value="Aldehyde Dehydrogenase, Chain A, domain 2"/>
    <property type="match status" value="1"/>
</dbReference>
<dbReference type="SUPFAM" id="SSF53720">
    <property type="entry name" value="ALDH-like"/>
    <property type="match status" value="1"/>
</dbReference>
<organism evidence="5 6">
    <name type="scientific">Nocardia cerradoensis</name>
    <dbReference type="NCBI Taxonomy" id="85688"/>
    <lineage>
        <taxon>Bacteria</taxon>
        <taxon>Bacillati</taxon>
        <taxon>Actinomycetota</taxon>
        <taxon>Actinomycetes</taxon>
        <taxon>Mycobacteriales</taxon>
        <taxon>Nocardiaceae</taxon>
        <taxon>Nocardia</taxon>
    </lineage>
</organism>
<evidence type="ECO:0000313" key="5">
    <source>
        <dbReference type="EMBL" id="OXR47836.1"/>
    </source>
</evidence>
<evidence type="ECO:0000256" key="3">
    <source>
        <dbReference type="ARBA" id="ARBA00023027"/>
    </source>
</evidence>
<feature type="domain" description="Aldehyde dehydrogenase" evidence="4">
    <location>
        <begin position="3"/>
        <end position="103"/>
    </location>
</feature>
<keyword evidence="2 5" id="KW-0560">Oxidoreductase</keyword>
<dbReference type="GO" id="GO:0004029">
    <property type="term" value="F:aldehyde dehydrogenase (NAD+) activity"/>
    <property type="evidence" value="ECO:0007669"/>
    <property type="project" value="UniProtKB-EC"/>
</dbReference>
<dbReference type="InterPro" id="IPR016161">
    <property type="entry name" value="Ald_DH/histidinol_DH"/>
</dbReference>
<evidence type="ECO:0000313" key="6">
    <source>
        <dbReference type="Proteomes" id="UP000215506"/>
    </source>
</evidence>
<protein>
    <submittedName>
        <fullName evidence="5">Aldehyde dehydrogenase</fullName>
        <ecNumber evidence="5">1.2.1.3</ecNumber>
    </submittedName>
</protein>
<name>A0A231HGI9_9NOCA</name>
<evidence type="ECO:0000256" key="1">
    <source>
        <dbReference type="ARBA" id="ARBA00009986"/>
    </source>
</evidence>
<evidence type="ECO:0000259" key="4">
    <source>
        <dbReference type="Pfam" id="PF00171"/>
    </source>
</evidence>
<evidence type="ECO:0000256" key="2">
    <source>
        <dbReference type="ARBA" id="ARBA00023002"/>
    </source>
</evidence>